<evidence type="ECO:0000313" key="8">
    <source>
        <dbReference type="Proteomes" id="UP000612352"/>
    </source>
</evidence>
<dbReference type="PANTHER" id="PTHR45947:SF3">
    <property type="entry name" value="SULFOQUINOVOSYL TRANSFERASE SQD2"/>
    <property type="match status" value="1"/>
</dbReference>
<keyword evidence="3" id="KW-0808">Transferase</keyword>
<dbReference type="RefSeq" id="WP_200503369.1">
    <property type="nucleotide sequence ID" value="NZ_JAEDAJ010000009.1"/>
</dbReference>
<dbReference type="InterPro" id="IPR050194">
    <property type="entry name" value="Glycosyltransferase_grp1"/>
</dbReference>
<accession>A0ABS1BE96</accession>
<proteinExistence type="predicted"/>
<dbReference type="Gene3D" id="3.40.50.2000">
    <property type="entry name" value="Glycogen Phosphorylase B"/>
    <property type="match status" value="2"/>
</dbReference>
<evidence type="ECO:0000313" key="6">
    <source>
        <dbReference type="EMBL" id="MBK0332472.1"/>
    </source>
</evidence>
<keyword evidence="8" id="KW-1185">Reference proteome</keyword>
<evidence type="ECO:0000256" key="4">
    <source>
        <dbReference type="SAM" id="MobiDB-lite"/>
    </source>
</evidence>
<name>A0ABS1BE96_9MICO</name>
<reference evidence="6 8" key="1">
    <citation type="submission" date="2020-12" db="EMBL/GenBank/DDBJ databases">
        <title>Brachybacterium sp. MASK1Z-5, whole genome shotgun sequence.</title>
        <authorList>
            <person name="Tuo L."/>
        </authorList>
    </citation>
    <scope>NUCLEOTIDE SEQUENCE [LARGE SCALE GENOMIC DNA]</scope>
    <source>
        <strain evidence="6 8">MASK1Z-5</strain>
    </source>
</reference>
<feature type="domain" description="Glycosyltransferase subfamily 4-like N-terminal" evidence="5">
    <location>
        <begin position="39"/>
        <end position="198"/>
    </location>
</feature>
<evidence type="ECO:0000256" key="2">
    <source>
        <dbReference type="ARBA" id="ARBA00022676"/>
    </source>
</evidence>
<evidence type="ECO:0000259" key="5">
    <source>
        <dbReference type="Pfam" id="PF13439"/>
    </source>
</evidence>
<dbReference type="SUPFAM" id="SSF53756">
    <property type="entry name" value="UDP-Glycosyltransferase/glycogen phosphorylase"/>
    <property type="match status" value="1"/>
</dbReference>
<dbReference type="InterPro" id="IPR028098">
    <property type="entry name" value="Glyco_trans_4-like_N"/>
</dbReference>
<organism evidence="6 8">
    <name type="scientific">Brachybacterium halotolerans</name>
    <dbReference type="NCBI Taxonomy" id="2795215"/>
    <lineage>
        <taxon>Bacteria</taxon>
        <taxon>Bacillati</taxon>
        <taxon>Actinomycetota</taxon>
        <taxon>Actinomycetes</taxon>
        <taxon>Micrococcales</taxon>
        <taxon>Dermabacteraceae</taxon>
        <taxon>Brachybacterium</taxon>
    </lineage>
</organism>
<feature type="region of interest" description="Disordered" evidence="4">
    <location>
        <begin position="391"/>
        <end position="428"/>
    </location>
</feature>
<dbReference type="PANTHER" id="PTHR45947">
    <property type="entry name" value="SULFOQUINOVOSYL TRANSFERASE SQD2"/>
    <property type="match status" value="1"/>
</dbReference>
<gene>
    <name evidence="6" type="ORF">I8D64_13805</name>
    <name evidence="7" type="ORF">I8D64_16460</name>
</gene>
<dbReference type="Proteomes" id="UP000612352">
    <property type="component" value="Unassembled WGS sequence"/>
</dbReference>
<evidence type="ECO:0000313" key="7">
    <source>
        <dbReference type="EMBL" id="MBK0332996.1"/>
    </source>
</evidence>
<dbReference type="EMBL" id="JAEDAJ010000017">
    <property type="protein sequence ID" value="MBK0332996.1"/>
    <property type="molecule type" value="Genomic_DNA"/>
</dbReference>
<protein>
    <recommendedName>
        <fullName evidence="1">D-inositol 3-phosphate glycosyltransferase</fullName>
    </recommendedName>
</protein>
<dbReference type="Pfam" id="PF13692">
    <property type="entry name" value="Glyco_trans_1_4"/>
    <property type="match status" value="1"/>
</dbReference>
<dbReference type="EMBL" id="JAEDAJ010000009">
    <property type="protein sequence ID" value="MBK0332472.1"/>
    <property type="molecule type" value="Genomic_DNA"/>
</dbReference>
<evidence type="ECO:0000256" key="3">
    <source>
        <dbReference type="ARBA" id="ARBA00022679"/>
    </source>
</evidence>
<feature type="compositionally biased region" description="Basic and acidic residues" evidence="4">
    <location>
        <begin position="419"/>
        <end position="428"/>
    </location>
</feature>
<dbReference type="CDD" id="cd03801">
    <property type="entry name" value="GT4_PimA-like"/>
    <property type="match status" value="1"/>
</dbReference>
<keyword evidence="2" id="KW-0328">Glycosyltransferase</keyword>
<dbReference type="Pfam" id="PF13439">
    <property type="entry name" value="Glyco_transf_4"/>
    <property type="match status" value="1"/>
</dbReference>
<evidence type="ECO:0000256" key="1">
    <source>
        <dbReference type="ARBA" id="ARBA00021292"/>
    </source>
</evidence>
<comment type="caution">
    <text evidence="6">The sequence shown here is derived from an EMBL/GenBank/DDBJ whole genome shotgun (WGS) entry which is preliminary data.</text>
</comment>
<sequence length="428" mass="44957">MTPRTAPDSAVPDGAPGPGAPVRVLHATDASSSGVLAAATAIAKATAALPGFDVAFAYVPRADSPSREEIAAMMDGHVRVIRLSRSHRTAVPAFAVGILALLARRRVDLVHLHSSRAGMLGRAAALVTGHRSRAVYSPHSFAFDRSDASASSVAVLRGLEQIGAVLGPRLALVSGSEERLARRSLRGVRTAVLRNSVDAAALARPASRRTGHGPLRIVHVGRVAPQKRPDVFGEIARRWEQERRTGDSALPVARFRWLGDGERQLLGEGVEVTGWLSPARLRAELAEADLMLFTSAGEGMPIALLEAQAMGIPCVAHPVTGVTDILVDGENGVLDGTADGLFRALASLAADAPARRRMGEAATARITQEFDLADLAKRTLDAYRALGVRPPLDTRVPGAGEAAEHVEDATGAPPAPRPDTAHEEGVRS</sequence>